<evidence type="ECO:0000256" key="1">
    <source>
        <dbReference type="SAM" id="MobiDB-lite"/>
    </source>
</evidence>
<dbReference type="EMBL" id="JAABOA010004303">
    <property type="protein sequence ID" value="KAF9577842.1"/>
    <property type="molecule type" value="Genomic_DNA"/>
</dbReference>
<evidence type="ECO:0000313" key="3">
    <source>
        <dbReference type="Proteomes" id="UP000780801"/>
    </source>
</evidence>
<feature type="compositionally biased region" description="Polar residues" evidence="1">
    <location>
        <begin position="29"/>
        <end position="40"/>
    </location>
</feature>
<name>A0A9P6KAT1_9FUNG</name>
<feature type="compositionally biased region" description="Acidic residues" evidence="1">
    <location>
        <begin position="48"/>
        <end position="64"/>
    </location>
</feature>
<protein>
    <submittedName>
        <fullName evidence="2">Uncharacterized protein</fullName>
    </submittedName>
</protein>
<evidence type="ECO:0000313" key="2">
    <source>
        <dbReference type="EMBL" id="KAF9577842.1"/>
    </source>
</evidence>
<dbReference type="AlphaFoldDB" id="A0A9P6KAT1"/>
<feature type="region of interest" description="Disordered" evidence="1">
    <location>
        <begin position="28"/>
        <end position="75"/>
    </location>
</feature>
<keyword evidence="3" id="KW-1185">Reference proteome</keyword>
<reference evidence="2" key="1">
    <citation type="journal article" date="2020" name="Fungal Divers.">
        <title>Resolving the Mortierellaceae phylogeny through synthesis of multi-gene phylogenetics and phylogenomics.</title>
        <authorList>
            <person name="Vandepol N."/>
            <person name="Liber J."/>
            <person name="Desiro A."/>
            <person name="Na H."/>
            <person name="Kennedy M."/>
            <person name="Barry K."/>
            <person name="Grigoriev I.V."/>
            <person name="Miller A.N."/>
            <person name="O'Donnell K."/>
            <person name="Stajich J.E."/>
            <person name="Bonito G."/>
        </authorList>
    </citation>
    <scope>NUCLEOTIDE SEQUENCE</scope>
    <source>
        <strain evidence="2">KOD1015</strain>
    </source>
</reference>
<accession>A0A9P6KAT1</accession>
<dbReference type="Proteomes" id="UP000780801">
    <property type="component" value="Unassembled WGS sequence"/>
</dbReference>
<sequence length="75" mass="8434">MNGIPFARNDNDTPDTNQLVDAFAAFLRTQPNWNANPNNGDRTRTADDQEPVPDTSDDTDSEDEADHHVEDRHLV</sequence>
<feature type="compositionally biased region" description="Basic and acidic residues" evidence="1">
    <location>
        <begin position="65"/>
        <end position="75"/>
    </location>
</feature>
<proteinExistence type="predicted"/>
<comment type="caution">
    <text evidence="2">The sequence shown here is derived from an EMBL/GenBank/DDBJ whole genome shotgun (WGS) entry which is preliminary data.</text>
</comment>
<organism evidence="2 3">
    <name type="scientific">Lunasporangiospora selenospora</name>
    <dbReference type="NCBI Taxonomy" id="979761"/>
    <lineage>
        <taxon>Eukaryota</taxon>
        <taxon>Fungi</taxon>
        <taxon>Fungi incertae sedis</taxon>
        <taxon>Mucoromycota</taxon>
        <taxon>Mortierellomycotina</taxon>
        <taxon>Mortierellomycetes</taxon>
        <taxon>Mortierellales</taxon>
        <taxon>Mortierellaceae</taxon>
        <taxon>Lunasporangiospora</taxon>
    </lineage>
</organism>
<gene>
    <name evidence="2" type="ORF">BGW38_006695</name>
</gene>
<feature type="non-terminal residue" evidence="2">
    <location>
        <position position="75"/>
    </location>
</feature>